<dbReference type="PANTHER" id="PTHR38847">
    <property type="match status" value="1"/>
</dbReference>
<gene>
    <name evidence="2" type="ORF">GX50_04574</name>
</gene>
<evidence type="ECO:0000313" key="2">
    <source>
        <dbReference type="EMBL" id="PGH32658.1"/>
    </source>
</evidence>
<evidence type="ECO:0000313" key="3">
    <source>
        <dbReference type="Proteomes" id="UP000226031"/>
    </source>
</evidence>
<organism evidence="2 3">
    <name type="scientific">[Emmonsia] crescens</name>
    <dbReference type="NCBI Taxonomy" id="73230"/>
    <lineage>
        <taxon>Eukaryota</taxon>
        <taxon>Fungi</taxon>
        <taxon>Dikarya</taxon>
        <taxon>Ascomycota</taxon>
        <taxon>Pezizomycotina</taxon>
        <taxon>Eurotiomycetes</taxon>
        <taxon>Eurotiomycetidae</taxon>
        <taxon>Onygenales</taxon>
        <taxon>Ajellomycetaceae</taxon>
        <taxon>Emergomyces</taxon>
    </lineage>
</organism>
<evidence type="ECO:0000256" key="1">
    <source>
        <dbReference type="SAM" id="SignalP"/>
    </source>
</evidence>
<accession>A0A2B7ZHK9</accession>
<protein>
    <submittedName>
        <fullName evidence="2">Uncharacterized protein</fullName>
    </submittedName>
</protein>
<dbReference type="EMBL" id="PDND01000086">
    <property type="protein sequence ID" value="PGH32658.1"/>
    <property type="molecule type" value="Genomic_DNA"/>
</dbReference>
<keyword evidence="1" id="KW-0732">Signal</keyword>
<sequence length="163" mass="17271">MISAVALLLLPALALARPVESPRPDKIQIVDTARSGNGCPQNTVSTVLSKDHSKSLEGLLYPGGFHFPILDAAYHGFARLDEGVTADFLSSYYFSQSAASTSITRGSISGPAWLKGNVYVRNDKVANGALIWSPCGSEGILNINNRISFTSQSPKASGELSSE</sequence>
<dbReference type="Proteomes" id="UP000226031">
    <property type="component" value="Unassembled WGS sequence"/>
</dbReference>
<comment type="caution">
    <text evidence="2">The sequence shown here is derived from an EMBL/GenBank/DDBJ whole genome shotgun (WGS) entry which is preliminary data.</text>
</comment>
<proteinExistence type="predicted"/>
<dbReference type="PANTHER" id="PTHR38847:SF1">
    <property type="entry name" value="PSEUDOURIDINE SYNTHASE RSUA_RLUA-LIKE DOMAIN-CONTAINING PROTEIN"/>
    <property type="match status" value="1"/>
</dbReference>
<dbReference type="STRING" id="73230.A0A2B7ZHK9"/>
<dbReference type="VEuPathDB" id="FungiDB:EMCG_06504"/>
<dbReference type="InterPro" id="IPR025649">
    <property type="entry name" value="DUF4360"/>
</dbReference>
<feature type="signal peptide" evidence="1">
    <location>
        <begin position="1"/>
        <end position="16"/>
    </location>
</feature>
<keyword evidence="3" id="KW-1185">Reference proteome</keyword>
<reference evidence="2 3" key="1">
    <citation type="submission" date="2017-10" db="EMBL/GenBank/DDBJ databases">
        <title>Comparative genomics in systemic dimorphic fungi from Ajellomycetaceae.</title>
        <authorList>
            <person name="Munoz J.F."/>
            <person name="Mcewen J.G."/>
            <person name="Clay O.K."/>
            <person name="Cuomo C.A."/>
        </authorList>
    </citation>
    <scope>NUCLEOTIDE SEQUENCE [LARGE SCALE GENOMIC DNA]</scope>
    <source>
        <strain evidence="2 3">UAMH4076</strain>
    </source>
</reference>
<dbReference type="Pfam" id="PF14273">
    <property type="entry name" value="DUF4360"/>
    <property type="match status" value="1"/>
</dbReference>
<name>A0A2B7ZHK9_9EURO</name>
<dbReference type="AlphaFoldDB" id="A0A2B7ZHK9"/>
<feature type="chain" id="PRO_5013016171" evidence="1">
    <location>
        <begin position="17"/>
        <end position="163"/>
    </location>
</feature>